<dbReference type="PANTHER" id="PTHR30346:SF30">
    <property type="entry name" value="SMALL NEUTRAL PROTEASE REGULATORY PROTEIN"/>
    <property type="match status" value="1"/>
</dbReference>
<name>A0A2X2DCZ5_PSELU</name>
<dbReference type="PANTHER" id="PTHR30346">
    <property type="entry name" value="TRANSCRIPTIONAL DUAL REGULATOR HCAR-RELATED"/>
    <property type="match status" value="1"/>
</dbReference>
<dbReference type="Proteomes" id="UP000250443">
    <property type="component" value="Unassembled WGS sequence"/>
</dbReference>
<dbReference type="Gene3D" id="3.40.190.10">
    <property type="entry name" value="Periplasmic binding protein-like II"/>
    <property type="match status" value="2"/>
</dbReference>
<protein>
    <submittedName>
        <fullName evidence="6">Transcriptional regulator</fullName>
    </submittedName>
</protein>
<evidence type="ECO:0000313" key="7">
    <source>
        <dbReference type="Proteomes" id="UP000250443"/>
    </source>
</evidence>
<keyword evidence="2" id="KW-0805">Transcription regulation</keyword>
<dbReference type="GO" id="GO:0032993">
    <property type="term" value="C:protein-DNA complex"/>
    <property type="evidence" value="ECO:0007669"/>
    <property type="project" value="TreeGrafter"/>
</dbReference>
<dbReference type="Pfam" id="PF03466">
    <property type="entry name" value="LysR_substrate"/>
    <property type="match status" value="1"/>
</dbReference>
<evidence type="ECO:0000259" key="5">
    <source>
        <dbReference type="Pfam" id="PF03466"/>
    </source>
</evidence>
<dbReference type="InterPro" id="IPR005119">
    <property type="entry name" value="LysR_subst-bd"/>
</dbReference>
<sequence>MYSAWYVLPELVAVFAKLRPDIAIILDETLPNNMYQALITGDVDIGISFPLQLTHSLCYKILYREPLCAVLPNHHSLASELRISVGDLASDHFVAFTNSTAPRLHETVSACCRQYNFEPLIKVEAHLQQNIIDLVAKGIGVALVPDSMRKIKVPGAVFLPLIESPVIEQGIYWNPKNKNPCLPYLISYLSGIHKN</sequence>
<keyword evidence="3" id="KW-0238">DNA-binding</keyword>
<organism evidence="6 7">
    <name type="scientific">Pseudomonas luteola</name>
    <dbReference type="NCBI Taxonomy" id="47886"/>
    <lineage>
        <taxon>Bacteria</taxon>
        <taxon>Pseudomonadati</taxon>
        <taxon>Pseudomonadota</taxon>
        <taxon>Gammaproteobacteria</taxon>
        <taxon>Pseudomonadales</taxon>
        <taxon>Pseudomonadaceae</taxon>
        <taxon>Pseudomonas</taxon>
    </lineage>
</organism>
<keyword evidence="4" id="KW-0804">Transcription</keyword>
<dbReference type="GO" id="GO:0003700">
    <property type="term" value="F:DNA-binding transcription factor activity"/>
    <property type="evidence" value="ECO:0007669"/>
    <property type="project" value="TreeGrafter"/>
</dbReference>
<dbReference type="AlphaFoldDB" id="A0A2X2DCZ5"/>
<evidence type="ECO:0000256" key="3">
    <source>
        <dbReference type="ARBA" id="ARBA00023125"/>
    </source>
</evidence>
<proteinExistence type="inferred from homology"/>
<dbReference type="CDD" id="cd08414">
    <property type="entry name" value="PBP2_LTTR_aromatics_like"/>
    <property type="match status" value="1"/>
</dbReference>
<dbReference type="SUPFAM" id="SSF53850">
    <property type="entry name" value="Periplasmic binding protein-like II"/>
    <property type="match status" value="1"/>
</dbReference>
<feature type="domain" description="LysR substrate-binding" evidence="5">
    <location>
        <begin position="3"/>
        <end position="176"/>
    </location>
</feature>
<evidence type="ECO:0000256" key="4">
    <source>
        <dbReference type="ARBA" id="ARBA00023163"/>
    </source>
</evidence>
<reference evidence="6 7" key="1">
    <citation type="submission" date="2018-06" db="EMBL/GenBank/DDBJ databases">
        <authorList>
            <consortium name="Pathogen Informatics"/>
            <person name="Doyle S."/>
        </authorList>
    </citation>
    <scope>NUCLEOTIDE SEQUENCE [LARGE SCALE GENOMIC DNA]</scope>
    <source>
        <strain evidence="6 7">NCTC11842</strain>
    </source>
</reference>
<evidence type="ECO:0000256" key="1">
    <source>
        <dbReference type="ARBA" id="ARBA00009437"/>
    </source>
</evidence>
<comment type="similarity">
    <text evidence="1">Belongs to the LysR transcriptional regulatory family.</text>
</comment>
<evidence type="ECO:0000256" key="2">
    <source>
        <dbReference type="ARBA" id="ARBA00023015"/>
    </source>
</evidence>
<accession>A0A2X2DCZ5</accession>
<gene>
    <name evidence="6" type="primary">gltC_6</name>
    <name evidence="6" type="ORF">NCTC11842_05873</name>
</gene>
<dbReference type="EMBL" id="UAUF01000016">
    <property type="protein sequence ID" value="SPZ16833.1"/>
    <property type="molecule type" value="Genomic_DNA"/>
</dbReference>
<evidence type="ECO:0000313" key="6">
    <source>
        <dbReference type="EMBL" id="SPZ16833.1"/>
    </source>
</evidence>
<dbReference type="GO" id="GO:0003677">
    <property type="term" value="F:DNA binding"/>
    <property type="evidence" value="ECO:0007669"/>
    <property type="project" value="UniProtKB-KW"/>
</dbReference>